<feature type="chain" id="PRO_5035451803" description="Cuticle protein CPCFC domain-containing protein" evidence="1">
    <location>
        <begin position="18"/>
        <end position="301"/>
    </location>
</feature>
<organism evidence="3 4">
    <name type="scientific">Ladona fulva</name>
    <name type="common">Scarce chaser dragonfly</name>
    <name type="synonym">Libellula fulva</name>
    <dbReference type="NCBI Taxonomy" id="123851"/>
    <lineage>
        <taxon>Eukaryota</taxon>
        <taxon>Metazoa</taxon>
        <taxon>Ecdysozoa</taxon>
        <taxon>Arthropoda</taxon>
        <taxon>Hexapoda</taxon>
        <taxon>Insecta</taxon>
        <taxon>Pterygota</taxon>
        <taxon>Palaeoptera</taxon>
        <taxon>Odonata</taxon>
        <taxon>Epiprocta</taxon>
        <taxon>Anisoptera</taxon>
        <taxon>Libelluloidea</taxon>
        <taxon>Libellulidae</taxon>
        <taxon>Ladona</taxon>
    </lineage>
</organism>
<proteinExistence type="predicted"/>
<dbReference type="GO" id="GO:0042302">
    <property type="term" value="F:structural constituent of cuticle"/>
    <property type="evidence" value="ECO:0007669"/>
    <property type="project" value="InterPro"/>
</dbReference>
<keyword evidence="1" id="KW-0732">Signal</keyword>
<accession>A0A8K0KJ74</accession>
<feature type="domain" description="Cuticle protein CPCFC" evidence="2">
    <location>
        <begin position="71"/>
        <end position="87"/>
    </location>
</feature>
<dbReference type="AlphaFoldDB" id="A0A8K0KJ74"/>
<sequence length="301" mass="29806">MAAKLIILALCATAVLSTGIPAAKYPAGVSPHTCPNYPYCDNVALAAHAVAPYAAPAYAHYGVHGPVAAAYPAGVDPHTCPNYPYCDNVALAAHVTGAHGVYGAPWAAHGAWAGAAAHYPAGIALVLCVAIALGCANGQAAKYPAGVSPHLCPNYPHCDNAVLGAAAADSAAHAYSAPVYGGYAAPGYAAPGYAAPGYAAPGYAASGHAAVAAVGYPAHVNPHSCPNYPYCGPTPVHVPSKVWAGAAAHGYGATAHNAWAAPAAYAHGGAASHGFSSLAKGGDRYPAGVSPHACPNYPYCH</sequence>
<protein>
    <recommendedName>
        <fullName evidence="2">Cuticle protein CPCFC domain-containing protein</fullName>
    </recommendedName>
</protein>
<evidence type="ECO:0000313" key="3">
    <source>
        <dbReference type="EMBL" id="KAG8236251.1"/>
    </source>
</evidence>
<feature type="signal peptide" evidence="1">
    <location>
        <begin position="1"/>
        <end position="17"/>
    </location>
</feature>
<name>A0A8K0KJ74_LADFU</name>
<comment type="caution">
    <text evidence="3">The sequence shown here is derived from an EMBL/GenBank/DDBJ whole genome shotgun (WGS) entry which is preliminary data.</text>
</comment>
<evidence type="ECO:0000259" key="2">
    <source>
        <dbReference type="Pfam" id="PF17223"/>
    </source>
</evidence>
<feature type="domain" description="Cuticle protein CPCFC" evidence="2">
    <location>
        <begin position="143"/>
        <end position="159"/>
    </location>
</feature>
<keyword evidence="4" id="KW-1185">Reference proteome</keyword>
<evidence type="ECO:0000256" key="1">
    <source>
        <dbReference type="SAM" id="SignalP"/>
    </source>
</evidence>
<reference evidence="3" key="2">
    <citation type="submission" date="2017-10" db="EMBL/GenBank/DDBJ databases">
        <title>Ladona fulva Genome sequencing and assembly.</title>
        <authorList>
            <person name="Murali S."/>
            <person name="Richards S."/>
            <person name="Bandaranaike D."/>
            <person name="Bellair M."/>
            <person name="Blankenburg K."/>
            <person name="Chao H."/>
            <person name="Dinh H."/>
            <person name="Doddapaneni H."/>
            <person name="Dugan-Rocha S."/>
            <person name="Elkadiri S."/>
            <person name="Gnanaolivu R."/>
            <person name="Hernandez B."/>
            <person name="Skinner E."/>
            <person name="Javaid M."/>
            <person name="Lee S."/>
            <person name="Li M."/>
            <person name="Ming W."/>
            <person name="Munidasa M."/>
            <person name="Muniz J."/>
            <person name="Nguyen L."/>
            <person name="Hughes D."/>
            <person name="Osuji N."/>
            <person name="Pu L.-L."/>
            <person name="Puazo M."/>
            <person name="Qu C."/>
            <person name="Quiroz J."/>
            <person name="Raj R."/>
            <person name="Weissenberger G."/>
            <person name="Xin Y."/>
            <person name="Zou X."/>
            <person name="Han Y."/>
            <person name="Worley K."/>
            <person name="Muzny D."/>
            <person name="Gibbs R."/>
        </authorList>
    </citation>
    <scope>NUCLEOTIDE SEQUENCE</scope>
    <source>
        <strain evidence="3">Sampled in the wild</strain>
    </source>
</reference>
<dbReference type="InterPro" id="IPR033778">
    <property type="entry name" value="CPCFC"/>
</dbReference>
<feature type="domain" description="Cuticle protein CPCFC" evidence="2">
    <location>
        <begin position="285"/>
        <end position="301"/>
    </location>
</feature>
<dbReference type="Proteomes" id="UP000792457">
    <property type="component" value="Unassembled WGS sequence"/>
</dbReference>
<evidence type="ECO:0000313" key="4">
    <source>
        <dbReference type="Proteomes" id="UP000792457"/>
    </source>
</evidence>
<reference evidence="3" key="1">
    <citation type="submission" date="2013-04" db="EMBL/GenBank/DDBJ databases">
        <authorList>
            <person name="Qu J."/>
            <person name="Murali S.C."/>
            <person name="Bandaranaike D."/>
            <person name="Bellair M."/>
            <person name="Blankenburg K."/>
            <person name="Chao H."/>
            <person name="Dinh H."/>
            <person name="Doddapaneni H."/>
            <person name="Downs B."/>
            <person name="Dugan-Rocha S."/>
            <person name="Elkadiri S."/>
            <person name="Gnanaolivu R.D."/>
            <person name="Hernandez B."/>
            <person name="Javaid M."/>
            <person name="Jayaseelan J.C."/>
            <person name="Lee S."/>
            <person name="Li M."/>
            <person name="Ming W."/>
            <person name="Munidasa M."/>
            <person name="Muniz J."/>
            <person name="Nguyen L."/>
            <person name="Ongeri F."/>
            <person name="Osuji N."/>
            <person name="Pu L.-L."/>
            <person name="Puazo M."/>
            <person name="Qu C."/>
            <person name="Quiroz J."/>
            <person name="Raj R."/>
            <person name="Weissenberger G."/>
            <person name="Xin Y."/>
            <person name="Zou X."/>
            <person name="Han Y."/>
            <person name="Richards S."/>
            <person name="Worley K."/>
            <person name="Muzny D."/>
            <person name="Gibbs R."/>
        </authorList>
    </citation>
    <scope>NUCLEOTIDE SEQUENCE</scope>
    <source>
        <strain evidence="3">Sampled in the wild</strain>
    </source>
</reference>
<dbReference type="EMBL" id="KZ309003">
    <property type="protein sequence ID" value="KAG8236251.1"/>
    <property type="molecule type" value="Genomic_DNA"/>
</dbReference>
<dbReference type="Pfam" id="PF17223">
    <property type="entry name" value="CPCFC"/>
    <property type="match status" value="4"/>
</dbReference>
<dbReference type="OrthoDB" id="8186685at2759"/>
<feature type="domain" description="Cuticle protein CPCFC" evidence="2">
    <location>
        <begin position="25"/>
        <end position="41"/>
    </location>
</feature>
<gene>
    <name evidence="3" type="ORF">J437_LFUL011004</name>
</gene>